<comment type="subcellular location">
    <subcellularLocation>
        <location evidence="1">Cell membrane</location>
        <topology evidence="1">Multi-pass membrane protein</topology>
    </subcellularLocation>
</comment>
<feature type="transmembrane region" description="Helical" evidence="6">
    <location>
        <begin position="503"/>
        <end position="519"/>
    </location>
</feature>
<dbReference type="Proteomes" id="UP000199308">
    <property type="component" value="Unassembled WGS sequence"/>
</dbReference>
<dbReference type="SMART" id="SM00849">
    <property type="entry name" value="Lactamase_B"/>
    <property type="match status" value="1"/>
</dbReference>
<organism evidence="8 9">
    <name type="scientific">Thalassotalea agarivorans</name>
    <name type="common">Thalassomonas agarivorans</name>
    <dbReference type="NCBI Taxonomy" id="349064"/>
    <lineage>
        <taxon>Bacteria</taxon>
        <taxon>Pseudomonadati</taxon>
        <taxon>Pseudomonadota</taxon>
        <taxon>Gammaproteobacteria</taxon>
        <taxon>Alteromonadales</taxon>
        <taxon>Colwelliaceae</taxon>
        <taxon>Thalassotalea</taxon>
    </lineage>
</organism>
<dbReference type="EMBL" id="FOHK01000009">
    <property type="protein sequence ID" value="SET55464.1"/>
    <property type="molecule type" value="Genomic_DNA"/>
</dbReference>
<gene>
    <name evidence="8" type="ORF">SAMN05660429_02060</name>
</gene>
<dbReference type="NCBIfam" id="TIGR00361">
    <property type="entry name" value="ComEC_Rec2"/>
    <property type="match status" value="1"/>
</dbReference>
<feature type="transmembrane region" description="Helical" evidence="6">
    <location>
        <begin position="446"/>
        <end position="466"/>
    </location>
</feature>
<feature type="transmembrane region" description="Helical" evidence="6">
    <location>
        <begin position="310"/>
        <end position="327"/>
    </location>
</feature>
<feature type="transmembrane region" description="Helical" evidence="6">
    <location>
        <begin position="416"/>
        <end position="439"/>
    </location>
</feature>
<feature type="transmembrane region" description="Helical" evidence="6">
    <location>
        <begin position="381"/>
        <end position="404"/>
    </location>
</feature>
<feature type="domain" description="Metallo-beta-lactamase" evidence="7">
    <location>
        <begin position="534"/>
        <end position="708"/>
    </location>
</feature>
<dbReference type="AlphaFoldDB" id="A0A1I0FC05"/>
<feature type="transmembrane region" description="Helical" evidence="6">
    <location>
        <begin position="242"/>
        <end position="265"/>
    </location>
</feature>
<feature type="transmembrane region" description="Helical" evidence="6">
    <location>
        <begin position="48"/>
        <end position="67"/>
    </location>
</feature>
<name>A0A1I0FC05_THASX</name>
<dbReference type="InterPro" id="IPR025405">
    <property type="entry name" value="DUF4131"/>
</dbReference>
<proteinExistence type="predicted"/>
<dbReference type="GO" id="GO:0030420">
    <property type="term" value="P:establishment of competence for transformation"/>
    <property type="evidence" value="ECO:0007669"/>
    <property type="project" value="InterPro"/>
</dbReference>
<evidence type="ECO:0000256" key="5">
    <source>
        <dbReference type="ARBA" id="ARBA00023136"/>
    </source>
</evidence>
<dbReference type="PANTHER" id="PTHR30619:SF1">
    <property type="entry name" value="RECOMBINATION PROTEIN 2"/>
    <property type="match status" value="1"/>
</dbReference>
<dbReference type="PANTHER" id="PTHR30619">
    <property type="entry name" value="DNA INTERNALIZATION/COMPETENCE PROTEIN COMEC/REC2"/>
    <property type="match status" value="1"/>
</dbReference>
<dbReference type="Pfam" id="PF13567">
    <property type="entry name" value="DUF4131"/>
    <property type="match status" value="1"/>
</dbReference>
<dbReference type="Gene3D" id="3.60.15.10">
    <property type="entry name" value="Ribonuclease Z/Hydroxyacylglutathione hydrolase-like"/>
    <property type="match status" value="1"/>
</dbReference>
<dbReference type="OrthoDB" id="9761531at2"/>
<evidence type="ECO:0000256" key="3">
    <source>
        <dbReference type="ARBA" id="ARBA00022692"/>
    </source>
</evidence>
<keyword evidence="4 6" id="KW-1133">Transmembrane helix</keyword>
<evidence type="ECO:0000256" key="1">
    <source>
        <dbReference type="ARBA" id="ARBA00004651"/>
    </source>
</evidence>
<feature type="transmembrane region" description="Helical" evidence="6">
    <location>
        <begin position="334"/>
        <end position="351"/>
    </location>
</feature>
<feature type="transmembrane region" description="Helical" evidence="6">
    <location>
        <begin position="357"/>
        <end position="374"/>
    </location>
</feature>
<dbReference type="Pfam" id="PF00753">
    <property type="entry name" value="Lactamase_B"/>
    <property type="match status" value="1"/>
</dbReference>
<dbReference type="InterPro" id="IPR052159">
    <property type="entry name" value="Competence_DNA_uptake"/>
</dbReference>
<evidence type="ECO:0000256" key="6">
    <source>
        <dbReference type="SAM" id="Phobius"/>
    </source>
</evidence>
<evidence type="ECO:0000256" key="2">
    <source>
        <dbReference type="ARBA" id="ARBA00022475"/>
    </source>
</evidence>
<protein>
    <submittedName>
        <fullName evidence="8">Competence protein ComEC</fullName>
    </submittedName>
</protein>
<feature type="transmembrane region" description="Helical" evidence="6">
    <location>
        <begin position="478"/>
        <end position="496"/>
    </location>
</feature>
<dbReference type="InterPro" id="IPR001279">
    <property type="entry name" value="Metallo-B-lactamas"/>
</dbReference>
<dbReference type="STRING" id="349064.SAMN05660429_02060"/>
<dbReference type="InterPro" id="IPR036866">
    <property type="entry name" value="RibonucZ/Hydroxyglut_hydro"/>
</dbReference>
<dbReference type="InterPro" id="IPR004797">
    <property type="entry name" value="Competence_ComEC/Rec2"/>
</dbReference>
<dbReference type="InterPro" id="IPR004477">
    <property type="entry name" value="ComEC_N"/>
</dbReference>
<evidence type="ECO:0000313" key="8">
    <source>
        <dbReference type="EMBL" id="SET55464.1"/>
    </source>
</evidence>
<dbReference type="Pfam" id="PF03772">
    <property type="entry name" value="Competence"/>
    <property type="match status" value="1"/>
</dbReference>
<keyword evidence="9" id="KW-1185">Reference proteome</keyword>
<dbReference type="NCBIfam" id="TIGR00360">
    <property type="entry name" value="ComEC_N-term"/>
    <property type="match status" value="1"/>
</dbReference>
<feature type="transmembrane region" description="Helical" evidence="6">
    <location>
        <begin position="286"/>
        <end position="304"/>
    </location>
</feature>
<reference evidence="8 9" key="1">
    <citation type="submission" date="2016-10" db="EMBL/GenBank/DDBJ databases">
        <authorList>
            <person name="de Groot N.N."/>
        </authorList>
    </citation>
    <scope>NUCLEOTIDE SEQUENCE [LARGE SCALE GENOMIC DNA]</scope>
    <source>
        <strain evidence="8 9">DSM 19706</strain>
    </source>
</reference>
<evidence type="ECO:0000313" key="9">
    <source>
        <dbReference type="Proteomes" id="UP000199308"/>
    </source>
</evidence>
<keyword evidence="3 6" id="KW-0812">Transmembrane</keyword>
<dbReference type="GO" id="GO:0005886">
    <property type="term" value="C:plasma membrane"/>
    <property type="evidence" value="ECO:0007669"/>
    <property type="project" value="UniProtKB-SubCell"/>
</dbReference>
<evidence type="ECO:0000256" key="4">
    <source>
        <dbReference type="ARBA" id="ARBA00022989"/>
    </source>
</evidence>
<dbReference type="SUPFAM" id="SSF56281">
    <property type="entry name" value="Metallo-hydrolase/oxidoreductase"/>
    <property type="match status" value="1"/>
</dbReference>
<dbReference type="RefSeq" id="WP_093329860.1">
    <property type="nucleotide sequence ID" value="NZ_AP027363.1"/>
</dbReference>
<sequence>MDRWLISFLAGAVTALFVPITPNYYYVINLVFVTIVLVLFRKIRYLSAYFLAMAYILANATAYNSTLSNAGLTFNQQVKQASAEIEITSLIAQKRQTNQATKFIARVKSIDGKTLAAPFNIKLTWLLDGDKTLSLGQQWQVVLRLKPAHGLGNSGSFNYAVWLRGKDIVATGYVNCAANYCKLLSSKHSLRQSLYDKFAHRLQTLDVDTNIQAILLALSLGDKQLVTSELWGSLSATNTSHLVAISGLHLGLIASLVMFFARFVLSRLTLIPLSLASKVHLQQQNSAILLWGLTCFAALGYAYLAGFALPTVRAFLMLSIFVLFKAIGLYVTPWRLILVAMVFIIIVMPSSLLSASFWLSFNAIAAVFFALALLKREKINALMSIVLIQTVVTVAMLPALLILTNQVATQSMLANLVAIPWMSITAIPLALLSLVAVWLDLPFANALIWLASQSINVFLMFIDFLSQADFSLLPLPQFVAVFITAIIVLMMGAITTNLSLRHSLVLLLALLVPSSLLLMRQTPVWQLHVLDVGHGLAIVIEQNEQAVVYDVGARFASGSSMVTHALLPFLHHRGINHIERIYISHSDNDHAGGLSQLRRHFPLARIVSNDDSFKPALRCDEAKQWRWQQINFSMLYTGSASNQGQRNDDSCVVRVSDGQNAALLAGDISSRTEYALPPNVRSQVLIAPHHGSKSSSSSLFIARVQPQHVVFSNGFFNRWNMPSEEIKARYLAYDVTLLSTAIDGQISFYFYPDDYKVARYHTEISPFWFKSLVTP</sequence>
<keyword evidence="2" id="KW-1003">Cell membrane</keyword>
<dbReference type="InterPro" id="IPR035681">
    <property type="entry name" value="ComA-like_MBL"/>
</dbReference>
<keyword evidence="5 6" id="KW-0472">Membrane</keyword>
<dbReference type="CDD" id="cd07731">
    <property type="entry name" value="ComA-like_MBL-fold"/>
    <property type="match status" value="1"/>
</dbReference>
<evidence type="ECO:0000259" key="7">
    <source>
        <dbReference type="SMART" id="SM00849"/>
    </source>
</evidence>
<accession>A0A1I0FC05</accession>